<name>A0A4Y2UE05_ARAVE</name>
<gene>
    <name evidence="1" type="ORF">AVEN_195728_1</name>
</gene>
<evidence type="ECO:0000313" key="1">
    <source>
        <dbReference type="EMBL" id="GBO09760.1"/>
    </source>
</evidence>
<organism evidence="1 2">
    <name type="scientific">Araneus ventricosus</name>
    <name type="common">Orbweaver spider</name>
    <name type="synonym">Epeira ventricosa</name>
    <dbReference type="NCBI Taxonomy" id="182803"/>
    <lineage>
        <taxon>Eukaryota</taxon>
        <taxon>Metazoa</taxon>
        <taxon>Ecdysozoa</taxon>
        <taxon>Arthropoda</taxon>
        <taxon>Chelicerata</taxon>
        <taxon>Arachnida</taxon>
        <taxon>Araneae</taxon>
        <taxon>Araneomorphae</taxon>
        <taxon>Entelegynae</taxon>
        <taxon>Araneoidea</taxon>
        <taxon>Araneidae</taxon>
        <taxon>Araneus</taxon>
    </lineage>
</organism>
<dbReference type="AlphaFoldDB" id="A0A4Y2UE05"/>
<proteinExistence type="predicted"/>
<protein>
    <submittedName>
        <fullName evidence="1">Uncharacterized protein</fullName>
    </submittedName>
</protein>
<comment type="caution">
    <text evidence="1">The sequence shown here is derived from an EMBL/GenBank/DDBJ whole genome shotgun (WGS) entry which is preliminary data.</text>
</comment>
<keyword evidence="2" id="KW-1185">Reference proteome</keyword>
<dbReference type="EMBL" id="BGPR01035096">
    <property type="protein sequence ID" value="GBO09760.1"/>
    <property type="molecule type" value="Genomic_DNA"/>
</dbReference>
<accession>A0A4Y2UE05</accession>
<dbReference type="Proteomes" id="UP000499080">
    <property type="component" value="Unassembled WGS sequence"/>
</dbReference>
<sequence>MSSEAIQSKNGVESVTSQIAILVCSNLALQACNKFDMTASLKQVCTKLTQAPKSPCVKFAMSNSLQTIAKTEYEHNLELELATSRFLS</sequence>
<reference evidence="1 2" key="1">
    <citation type="journal article" date="2019" name="Sci. Rep.">
        <title>Orb-weaving spider Araneus ventricosus genome elucidates the spidroin gene catalogue.</title>
        <authorList>
            <person name="Kono N."/>
            <person name="Nakamura H."/>
            <person name="Ohtoshi R."/>
            <person name="Moran D.A.P."/>
            <person name="Shinohara A."/>
            <person name="Yoshida Y."/>
            <person name="Fujiwara M."/>
            <person name="Mori M."/>
            <person name="Tomita M."/>
            <person name="Arakawa K."/>
        </authorList>
    </citation>
    <scope>NUCLEOTIDE SEQUENCE [LARGE SCALE GENOMIC DNA]</scope>
</reference>
<evidence type="ECO:0000313" key="2">
    <source>
        <dbReference type="Proteomes" id="UP000499080"/>
    </source>
</evidence>